<dbReference type="GO" id="GO:0009401">
    <property type="term" value="P:phosphoenolpyruvate-dependent sugar phosphotransferase system"/>
    <property type="evidence" value="ECO:0007669"/>
    <property type="project" value="InterPro"/>
</dbReference>
<dbReference type="Pfam" id="PF03829">
    <property type="entry name" value="PTSIIA_gutA"/>
    <property type="match status" value="1"/>
</dbReference>
<evidence type="ECO:0000313" key="3">
    <source>
        <dbReference type="Proteomes" id="UP000195918"/>
    </source>
</evidence>
<dbReference type="PANTHER" id="PTHR40398">
    <property type="entry name" value="PTS SYSTEM GLUCITOL/SORBITOL-SPECIFIC EIIA COMPONENT"/>
    <property type="match status" value="1"/>
</dbReference>
<dbReference type="RefSeq" id="WP_086952762.1">
    <property type="nucleotide sequence ID" value="NZ_FWFD01000020.1"/>
</dbReference>
<accession>A0A1X6WS76</accession>
<keyword evidence="2" id="KW-0808">Transferase</keyword>
<dbReference type="EC" id="2.7.1.191" evidence="2"/>
<dbReference type="InterPro" id="IPR036665">
    <property type="entry name" value="PTS_IIA_glucitol/sorbitol_sf"/>
</dbReference>
<dbReference type="GO" id="GO:0008982">
    <property type="term" value="F:protein-N(PI)-phosphohistidine-sugar phosphotransferase activity"/>
    <property type="evidence" value="ECO:0007669"/>
    <property type="project" value="InterPro"/>
</dbReference>
<dbReference type="SUPFAM" id="SSF141530">
    <property type="entry name" value="PTSIIA/GutA-like"/>
    <property type="match status" value="1"/>
</dbReference>
<sequence>MMQSIVKSIGAEAINKEEPLLILFDTSATEALKKHAIIQEFEEQEIKEVKVGDMIRFDEQEYRVIQVGPVANQHLKAMGHVSIVFKNSEEEDQLANALYVEPFVLPVVKQGTIITYGVE</sequence>
<dbReference type="Proteomes" id="UP000195918">
    <property type="component" value="Unassembled WGS sequence"/>
</dbReference>
<gene>
    <name evidence="2" type="ORF">FM121_13680</name>
</gene>
<organism evidence="2 3">
    <name type="scientific">Vagococcus fluvialis bH819</name>
    <dbReference type="NCBI Taxonomy" id="1255619"/>
    <lineage>
        <taxon>Bacteria</taxon>
        <taxon>Bacillati</taxon>
        <taxon>Bacillota</taxon>
        <taxon>Bacilli</taxon>
        <taxon>Lactobacillales</taxon>
        <taxon>Enterococcaceae</taxon>
        <taxon>Vagococcus</taxon>
    </lineage>
</organism>
<dbReference type="PROSITE" id="PS51097">
    <property type="entry name" value="PTS_EIIA_TYPE_5"/>
    <property type="match status" value="1"/>
</dbReference>
<dbReference type="GO" id="GO:0005737">
    <property type="term" value="C:cytoplasm"/>
    <property type="evidence" value="ECO:0007669"/>
    <property type="project" value="InterPro"/>
</dbReference>
<dbReference type="AlphaFoldDB" id="A0A1X6WS76"/>
<keyword evidence="3" id="KW-1185">Reference proteome</keyword>
<protein>
    <submittedName>
        <fullName evidence="2">PTS system, glucitol/sorbitol-specific IIA component</fullName>
        <ecNumber evidence="2">2.7.1.191</ecNumber>
    </submittedName>
</protein>
<dbReference type="PANTHER" id="PTHR40398:SF1">
    <property type="entry name" value="PTS SYSTEM GLUCITOL_SORBITOL-SPECIFIC EIIA COMPONENT"/>
    <property type="match status" value="1"/>
</dbReference>
<dbReference type="Gene3D" id="2.40.33.40">
    <property type="entry name" value="Phosphotransferase system, glucitol/sorbitol-specific IIA component"/>
    <property type="match status" value="1"/>
</dbReference>
<dbReference type="EMBL" id="FWFD01000020">
    <property type="protein sequence ID" value="SLM87144.1"/>
    <property type="molecule type" value="Genomic_DNA"/>
</dbReference>
<dbReference type="OrthoDB" id="7065254at2"/>
<comment type="caution">
    <text evidence="1">Lacks conserved residue(s) required for the propagation of feature annotation.</text>
</comment>
<evidence type="ECO:0000256" key="1">
    <source>
        <dbReference type="PROSITE-ProRule" id="PRU00420"/>
    </source>
</evidence>
<dbReference type="InterPro" id="IPR004716">
    <property type="entry name" value="PTS_IIA_glucitol/sorbitol-sp"/>
</dbReference>
<proteinExistence type="predicted"/>
<evidence type="ECO:0000313" key="2">
    <source>
        <dbReference type="EMBL" id="SLM87144.1"/>
    </source>
</evidence>
<name>A0A1X6WS76_9ENTE</name>
<reference evidence="3" key="1">
    <citation type="submission" date="2017-02" db="EMBL/GenBank/DDBJ databases">
        <authorList>
            <person name="Dridi B."/>
        </authorList>
    </citation>
    <scope>NUCLEOTIDE SEQUENCE [LARGE SCALE GENOMIC DNA]</scope>
    <source>
        <strain evidence="3">bH819</strain>
    </source>
</reference>
<dbReference type="GO" id="GO:0016301">
    <property type="term" value="F:kinase activity"/>
    <property type="evidence" value="ECO:0007669"/>
    <property type="project" value="TreeGrafter"/>
</dbReference>